<sequence>MSTADILSSTNALLASHSALLDRVRSIQRSNRSSLRKYANSLTSSSNAPTGAVDALNPLLNLPLLKTPPPSPPLSSSASLDFDYEPSSPSPASNVASVVKPYPRTIRADLSPSKKARCARYENYVPEEETIRNDYSQHYVDSGEWPQNWVVGAEMERRFEEYPKQQKLLTLKKIAVAERALPPTHLSLHTSQTALQGLKFDIILIDPPFSSSFSWDELEKLPIAQMSADPSFVFLWVGSGAGEGLERGREVIAKWGFRRSEDIVWVKTNKETNKGPGTDPPTTSLLTRTKQHCLLGIRGTVRRSTDSWFAHCNVDTDVIIWEGDPTDPTRKPPEIYQLIENFCLGTRRLEIFGRYHSLRRGWVTVTADELNLTPEEVHEKGGAAPFDRAKWEAQMKELAIGGKFLVPNTYEIDSLRPKSPVSFGKENNNGRGDRTGGGGIGSSERSTQSPGMGGTSGLPISVNLPNNPMRGGISMGGGLGGGVSLGVVRPNQSGGRGGINNMPGVTGMPGMSMGMGGSMNPNAMGNMIPMNAMAGSMGVGGMMMNNMGMPMNQMAHMGNAAPMMRMQGMDQTMAGFNQMGQMGNMAQMGGLNQMVAMNQMAQMNQMGGQAFMGNGMMWDGSGGMPDGSMGGMGMNMGQGMRQWRNF</sequence>
<organism evidence="5 6">
    <name type="scientific">Pyrrhoderma noxium</name>
    <dbReference type="NCBI Taxonomy" id="2282107"/>
    <lineage>
        <taxon>Eukaryota</taxon>
        <taxon>Fungi</taxon>
        <taxon>Dikarya</taxon>
        <taxon>Basidiomycota</taxon>
        <taxon>Agaricomycotina</taxon>
        <taxon>Agaricomycetes</taxon>
        <taxon>Hymenochaetales</taxon>
        <taxon>Hymenochaetaceae</taxon>
        <taxon>Pyrrhoderma</taxon>
    </lineage>
</organism>
<dbReference type="InterPro" id="IPR029063">
    <property type="entry name" value="SAM-dependent_MTases_sf"/>
</dbReference>
<evidence type="ECO:0000256" key="4">
    <source>
        <dbReference type="SAM" id="MobiDB-lite"/>
    </source>
</evidence>
<dbReference type="Pfam" id="PF05063">
    <property type="entry name" value="MT-A70"/>
    <property type="match status" value="1"/>
</dbReference>
<dbReference type="GO" id="GO:0008168">
    <property type="term" value="F:methyltransferase activity"/>
    <property type="evidence" value="ECO:0007669"/>
    <property type="project" value="InterPro"/>
</dbReference>
<dbReference type="GO" id="GO:0005634">
    <property type="term" value="C:nucleus"/>
    <property type="evidence" value="ECO:0007669"/>
    <property type="project" value="UniProtKB-SubCell"/>
</dbReference>
<feature type="region of interest" description="Disordered" evidence="4">
    <location>
        <begin position="415"/>
        <end position="465"/>
    </location>
</feature>
<comment type="subcellular location">
    <subcellularLocation>
        <location evidence="1">Nucleus</location>
    </subcellularLocation>
</comment>
<reference evidence="5 6" key="1">
    <citation type="journal article" date="2017" name="Mol. Ecol.">
        <title>Comparative and population genomic landscape of Phellinus noxius: A hypervariable fungus causing root rot in trees.</title>
        <authorList>
            <person name="Chung C.L."/>
            <person name="Lee T.J."/>
            <person name="Akiba M."/>
            <person name="Lee H.H."/>
            <person name="Kuo T.H."/>
            <person name="Liu D."/>
            <person name="Ke H.M."/>
            <person name="Yokoi T."/>
            <person name="Roa M.B."/>
            <person name="Lu M.J."/>
            <person name="Chang Y.Y."/>
            <person name="Ann P.J."/>
            <person name="Tsai J.N."/>
            <person name="Chen C.Y."/>
            <person name="Tzean S.S."/>
            <person name="Ota Y."/>
            <person name="Hattori T."/>
            <person name="Sahashi N."/>
            <person name="Liou R.F."/>
            <person name="Kikuchi T."/>
            <person name="Tsai I.J."/>
        </authorList>
    </citation>
    <scope>NUCLEOTIDE SEQUENCE [LARGE SCALE GENOMIC DNA]</scope>
    <source>
        <strain evidence="5 6">FFPRI411160</strain>
    </source>
</reference>
<evidence type="ECO:0000256" key="3">
    <source>
        <dbReference type="PROSITE-ProRule" id="PRU00489"/>
    </source>
</evidence>
<dbReference type="PROSITE" id="PS51143">
    <property type="entry name" value="MT_A70"/>
    <property type="match status" value="1"/>
</dbReference>
<name>A0A286U838_9AGAM</name>
<dbReference type="PROSITE" id="PS00092">
    <property type="entry name" value="N6_MTASE"/>
    <property type="match status" value="1"/>
</dbReference>
<gene>
    <name evidence="5" type="ORF">PNOK_0859900</name>
</gene>
<dbReference type="InterPro" id="IPR002052">
    <property type="entry name" value="DNA_methylase_N6_adenine_CS"/>
</dbReference>
<dbReference type="STRING" id="2282107.A0A286U838"/>
<dbReference type="Proteomes" id="UP000217199">
    <property type="component" value="Unassembled WGS sequence"/>
</dbReference>
<dbReference type="GO" id="GO:0003729">
    <property type="term" value="F:mRNA binding"/>
    <property type="evidence" value="ECO:0007669"/>
    <property type="project" value="TreeGrafter"/>
</dbReference>
<dbReference type="OrthoDB" id="14833at2759"/>
<dbReference type="GO" id="GO:0036396">
    <property type="term" value="C:RNA N6-methyladenosine methyltransferase complex"/>
    <property type="evidence" value="ECO:0007669"/>
    <property type="project" value="TreeGrafter"/>
</dbReference>
<protein>
    <submittedName>
        <fullName evidence="5">Transcription regulator</fullName>
    </submittedName>
</protein>
<dbReference type="AlphaFoldDB" id="A0A286U838"/>
<evidence type="ECO:0000313" key="5">
    <source>
        <dbReference type="EMBL" id="PAV15741.1"/>
    </source>
</evidence>
<dbReference type="SUPFAM" id="SSF53335">
    <property type="entry name" value="S-adenosyl-L-methionine-dependent methyltransferases"/>
    <property type="match status" value="1"/>
</dbReference>
<comment type="similarity">
    <text evidence="3">Belongs to the MT-A70-like family.</text>
</comment>
<dbReference type="PROSITE" id="PS51592">
    <property type="entry name" value="SAM_MTA70L_2"/>
    <property type="match status" value="1"/>
</dbReference>
<proteinExistence type="inferred from homology"/>
<dbReference type="InterPro" id="IPR045123">
    <property type="entry name" value="METTL14-like"/>
</dbReference>
<dbReference type="EMBL" id="NBII01000009">
    <property type="protein sequence ID" value="PAV15741.1"/>
    <property type="molecule type" value="Genomic_DNA"/>
</dbReference>
<feature type="region of interest" description="Disordered" evidence="4">
    <location>
        <begin position="67"/>
        <end position="96"/>
    </location>
</feature>
<evidence type="ECO:0000256" key="2">
    <source>
        <dbReference type="ARBA" id="ARBA00023242"/>
    </source>
</evidence>
<keyword evidence="2" id="KW-0539">Nucleus</keyword>
<dbReference type="PANTHER" id="PTHR13107">
    <property type="entry name" value="N6-ADENOSINE-METHYLTRANSFERASE NON-CATALYTIC SUBUNIT"/>
    <property type="match status" value="1"/>
</dbReference>
<dbReference type="GO" id="GO:0032259">
    <property type="term" value="P:methylation"/>
    <property type="evidence" value="ECO:0007669"/>
    <property type="project" value="InterPro"/>
</dbReference>
<feature type="compositionally biased region" description="Low complexity" evidence="4">
    <location>
        <begin position="74"/>
        <end position="96"/>
    </location>
</feature>
<comment type="caution">
    <text evidence="5">The sequence shown here is derived from an EMBL/GenBank/DDBJ whole genome shotgun (WGS) entry which is preliminary data.</text>
</comment>
<dbReference type="InterPro" id="IPR007757">
    <property type="entry name" value="MT-A70-like"/>
</dbReference>
<evidence type="ECO:0000313" key="6">
    <source>
        <dbReference type="Proteomes" id="UP000217199"/>
    </source>
</evidence>
<evidence type="ECO:0000256" key="1">
    <source>
        <dbReference type="ARBA" id="ARBA00004123"/>
    </source>
</evidence>
<accession>A0A286U838</accession>
<dbReference type="PANTHER" id="PTHR13107:SF0">
    <property type="entry name" value="N6-ADENOSINE-METHYLTRANSFERASE NON-CATALYTIC SUBUNIT"/>
    <property type="match status" value="1"/>
</dbReference>
<dbReference type="InParanoid" id="A0A286U838"/>
<keyword evidence="6" id="KW-1185">Reference proteome</keyword>